<gene>
    <name evidence="2" type="ORF">WJU22_24250</name>
</gene>
<sequence>MIQAEYLVTYFMDSKKSLSQRIFVLVTLLSLTFWVNDVMQFTHHFRLKNKMEIFKELTRVINEPKMDSASKNEAAALRKELLEGAPLYSEIYSSLFLKLNGGFAKSTNMAKASPRQINMQMTTQSMMFVIQSYFKLIMSTSGIFFFVGLLMISVVVMKSKGDLLDTLAYASVLFFFLIIAVFAISILILSMSPNGVGVENSYLFNVMIQFLLFVCISTVLMFLKNRY</sequence>
<dbReference type="Proteomes" id="UP001449657">
    <property type="component" value="Chromosome"/>
</dbReference>
<feature type="transmembrane region" description="Helical" evidence="1">
    <location>
        <begin position="202"/>
        <end position="223"/>
    </location>
</feature>
<reference evidence="2 3" key="1">
    <citation type="submission" date="2024-03" db="EMBL/GenBank/DDBJ databases">
        <title>Chitinophaga caseinilytica sp. nov., a casein hydrolysing bacterium isolated from forest soil.</title>
        <authorList>
            <person name="Lee D.S."/>
            <person name="Han D.M."/>
            <person name="Baek J.H."/>
            <person name="Choi D.G."/>
            <person name="Jeon J.H."/>
            <person name="Jeon C.O."/>
        </authorList>
    </citation>
    <scope>NUCLEOTIDE SEQUENCE [LARGE SCALE GENOMIC DNA]</scope>
    <source>
        <strain evidence="2 3">KACC 19118</strain>
    </source>
</reference>
<feature type="transmembrane region" description="Helical" evidence="1">
    <location>
        <begin position="167"/>
        <end position="190"/>
    </location>
</feature>
<feature type="transmembrane region" description="Helical" evidence="1">
    <location>
        <begin position="22"/>
        <end position="41"/>
    </location>
</feature>
<dbReference type="EMBL" id="CP150096">
    <property type="protein sequence ID" value="WZN46016.1"/>
    <property type="molecule type" value="Genomic_DNA"/>
</dbReference>
<keyword evidence="1" id="KW-0472">Membrane</keyword>
<evidence type="ECO:0000256" key="1">
    <source>
        <dbReference type="SAM" id="Phobius"/>
    </source>
</evidence>
<dbReference type="RefSeq" id="WP_341840757.1">
    <property type="nucleotide sequence ID" value="NZ_CP149792.1"/>
</dbReference>
<evidence type="ECO:0000313" key="3">
    <source>
        <dbReference type="Proteomes" id="UP001449657"/>
    </source>
</evidence>
<evidence type="ECO:0000313" key="2">
    <source>
        <dbReference type="EMBL" id="WZN46016.1"/>
    </source>
</evidence>
<protein>
    <submittedName>
        <fullName evidence="2">Uncharacterized protein</fullName>
    </submittedName>
</protein>
<keyword evidence="1" id="KW-1133">Transmembrane helix</keyword>
<accession>A0ABZ2Z5S4</accession>
<organism evidence="2 3">
    <name type="scientific">Chitinophaga caseinilytica</name>
    <dbReference type="NCBI Taxonomy" id="2267521"/>
    <lineage>
        <taxon>Bacteria</taxon>
        <taxon>Pseudomonadati</taxon>
        <taxon>Bacteroidota</taxon>
        <taxon>Chitinophagia</taxon>
        <taxon>Chitinophagales</taxon>
        <taxon>Chitinophagaceae</taxon>
        <taxon>Chitinophaga</taxon>
    </lineage>
</organism>
<feature type="transmembrane region" description="Helical" evidence="1">
    <location>
        <begin position="133"/>
        <end position="155"/>
    </location>
</feature>
<keyword evidence="3" id="KW-1185">Reference proteome</keyword>
<keyword evidence="1" id="KW-0812">Transmembrane</keyword>
<name>A0ABZ2Z5S4_9BACT</name>
<proteinExistence type="predicted"/>